<organism evidence="2 3">
    <name type="scientific">Trichonephila clavata</name>
    <name type="common">Joro spider</name>
    <name type="synonym">Nephila clavata</name>
    <dbReference type="NCBI Taxonomy" id="2740835"/>
    <lineage>
        <taxon>Eukaryota</taxon>
        <taxon>Metazoa</taxon>
        <taxon>Ecdysozoa</taxon>
        <taxon>Arthropoda</taxon>
        <taxon>Chelicerata</taxon>
        <taxon>Arachnida</taxon>
        <taxon>Araneae</taxon>
        <taxon>Araneomorphae</taxon>
        <taxon>Entelegynae</taxon>
        <taxon>Araneoidea</taxon>
        <taxon>Nephilidae</taxon>
        <taxon>Trichonephila</taxon>
    </lineage>
</organism>
<keyword evidence="3" id="KW-1185">Reference proteome</keyword>
<keyword evidence="1" id="KW-0732">Signal</keyword>
<name>A0A8X6KS59_TRICU</name>
<dbReference type="AlphaFoldDB" id="A0A8X6KS59"/>
<evidence type="ECO:0000313" key="3">
    <source>
        <dbReference type="Proteomes" id="UP000887116"/>
    </source>
</evidence>
<protein>
    <submittedName>
        <fullName evidence="2">Uncharacterized protein</fullName>
    </submittedName>
</protein>
<feature type="chain" id="PRO_5036505592" evidence="1">
    <location>
        <begin position="19"/>
        <end position="93"/>
    </location>
</feature>
<gene>
    <name evidence="2" type="ORF">TNCT_499711</name>
</gene>
<reference evidence="2" key="1">
    <citation type="submission" date="2020-07" db="EMBL/GenBank/DDBJ databases">
        <title>Multicomponent nature underlies the extraordinary mechanical properties of spider dragline silk.</title>
        <authorList>
            <person name="Kono N."/>
            <person name="Nakamura H."/>
            <person name="Mori M."/>
            <person name="Yoshida Y."/>
            <person name="Ohtoshi R."/>
            <person name="Malay A.D."/>
            <person name="Moran D.A.P."/>
            <person name="Tomita M."/>
            <person name="Numata K."/>
            <person name="Arakawa K."/>
        </authorList>
    </citation>
    <scope>NUCLEOTIDE SEQUENCE</scope>
</reference>
<dbReference type="EMBL" id="BMAO01012533">
    <property type="protein sequence ID" value="GFQ82081.1"/>
    <property type="molecule type" value="Genomic_DNA"/>
</dbReference>
<dbReference type="Proteomes" id="UP000887116">
    <property type="component" value="Unassembled WGS sequence"/>
</dbReference>
<evidence type="ECO:0000256" key="1">
    <source>
        <dbReference type="SAM" id="SignalP"/>
    </source>
</evidence>
<evidence type="ECO:0000313" key="2">
    <source>
        <dbReference type="EMBL" id="GFQ82081.1"/>
    </source>
</evidence>
<proteinExistence type="predicted"/>
<feature type="signal peptide" evidence="1">
    <location>
        <begin position="1"/>
        <end position="18"/>
    </location>
</feature>
<accession>A0A8X6KS59</accession>
<comment type="caution">
    <text evidence="2">The sequence shown here is derived from an EMBL/GenBank/DDBJ whole genome shotgun (WGS) entry which is preliminary data.</text>
</comment>
<sequence length="93" mass="9599">MKVLIAIIFVCALAMSSGAYLPTTYGYPYGGYGYPYALATAPALSYAAVPAALPVAIAAPAAPIAAPAAAGYVRYETPNFAYSYAHPVGYLKK</sequence>